<feature type="transmembrane region" description="Helical" evidence="1">
    <location>
        <begin position="259"/>
        <end position="276"/>
    </location>
</feature>
<keyword evidence="1" id="KW-0472">Membrane</keyword>
<gene>
    <name evidence="3" type="ORF">PAC_08608</name>
</gene>
<keyword evidence="4" id="KW-1185">Reference proteome</keyword>
<dbReference type="Proteomes" id="UP000184330">
    <property type="component" value="Unassembled WGS sequence"/>
</dbReference>
<organism evidence="3 4">
    <name type="scientific">Phialocephala subalpina</name>
    <dbReference type="NCBI Taxonomy" id="576137"/>
    <lineage>
        <taxon>Eukaryota</taxon>
        <taxon>Fungi</taxon>
        <taxon>Dikarya</taxon>
        <taxon>Ascomycota</taxon>
        <taxon>Pezizomycotina</taxon>
        <taxon>Leotiomycetes</taxon>
        <taxon>Helotiales</taxon>
        <taxon>Mollisiaceae</taxon>
        <taxon>Phialocephala</taxon>
        <taxon>Phialocephala fortinii species complex</taxon>
    </lineage>
</organism>
<sequence>MRHFSYVATATACISSGAFAVNLTGTPCGNSGLLTFNNTNAASLIPCADVNYLFRYPNATQMEFQIFNSTTASALDNCSPFHWNIEVDKHITGSLSLPGILTGEYIQIQGQQPIRDLDSYNITPTAPAVPLNLTSSLNVPKLENVWPVLRLDLSGNDPPAINLSFPSLYDVEFGILLTGNIDAIDMPVLKTTGLINVTSTENLDCDAFAASVVNATNYLFGNDSTAIANSGVICNSKKGSVTSYKALPTRKSGGRRLEMWLDAILLVGIFGWFALYSC</sequence>
<evidence type="ECO:0000256" key="2">
    <source>
        <dbReference type="SAM" id="SignalP"/>
    </source>
</evidence>
<dbReference type="OrthoDB" id="3556769at2759"/>
<name>A0A1L7X116_9HELO</name>
<reference evidence="3 4" key="1">
    <citation type="submission" date="2016-03" db="EMBL/GenBank/DDBJ databases">
        <authorList>
            <person name="Ploux O."/>
        </authorList>
    </citation>
    <scope>NUCLEOTIDE SEQUENCE [LARGE SCALE GENOMIC DNA]</scope>
    <source>
        <strain evidence="3 4">UAMH 11012</strain>
    </source>
</reference>
<evidence type="ECO:0000313" key="4">
    <source>
        <dbReference type="Proteomes" id="UP000184330"/>
    </source>
</evidence>
<keyword evidence="2" id="KW-0732">Signal</keyword>
<protein>
    <submittedName>
        <fullName evidence="3">Uncharacterized protein</fullName>
    </submittedName>
</protein>
<keyword evidence="1" id="KW-1133">Transmembrane helix</keyword>
<accession>A0A1L7X116</accession>
<feature type="signal peptide" evidence="2">
    <location>
        <begin position="1"/>
        <end position="20"/>
    </location>
</feature>
<keyword evidence="1" id="KW-0812">Transmembrane</keyword>
<proteinExistence type="predicted"/>
<evidence type="ECO:0000256" key="1">
    <source>
        <dbReference type="SAM" id="Phobius"/>
    </source>
</evidence>
<dbReference type="EMBL" id="FJOG01000012">
    <property type="protein sequence ID" value="CZR58716.1"/>
    <property type="molecule type" value="Genomic_DNA"/>
</dbReference>
<evidence type="ECO:0000313" key="3">
    <source>
        <dbReference type="EMBL" id="CZR58716.1"/>
    </source>
</evidence>
<feature type="chain" id="PRO_5013290216" evidence="2">
    <location>
        <begin position="21"/>
        <end position="278"/>
    </location>
</feature>
<dbReference type="AlphaFoldDB" id="A0A1L7X116"/>